<dbReference type="PROSITE" id="PS50006">
    <property type="entry name" value="FHA_DOMAIN"/>
    <property type="match status" value="1"/>
</dbReference>
<dbReference type="InterPro" id="IPR001876">
    <property type="entry name" value="Znf_RanBP2"/>
</dbReference>
<dbReference type="EMBL" id="NIGF01000004">
    <property type="protein sequence ID" value="PQV64562.1"/>
    <property type="molecule type" value="Genomic_DNA"/>
</dbReference>
<reference evidence="5 6" key="1">
    <citation type="journal article" date="2018" name="Syst. Appl. Microbiol.">
        <title>Abditibacterium utsteinense sp. nov., the first cultivated member of candidate phylum FBP, isolated from ice-free Antarctic soil samples.</title>
        <authorList>
            <person name="Tahon G."/>
            <person name="Tytgat B."/>
            <person name="Lebbe L."/>
            <person name="Carlier A."/>
            <person name="Willems A."/>
        </authorList>
    </citation>
    <scope>NUCLEOTIDE SEQUENCE [LARGE SCALE GENOMIC DNA]</scope>
    <source>
        <strain evidence="5 6">LMG 29911</strain>
    </source>
</reference>
<dbReference type="Proteomes" id="UP000237684">
    <property type="component" value="Unassembled WGS sequence"/>
</dbReference>
<organism evidence="5 6">
    <name type="scientific">Abditibacterium utsteinense</name>
    <dbReference type="NCBI Taxonomy" id="1960156"/>
    <lineage>
        <taxon>Bacteria</taxon>
        <taxon>Pseudomonadati</taxon>
        <taxon>Abditibacteriota</taxon>
        <taxon>Abditibacteriia</taxon>
        <taxon>Abditibacteriales</taxon>
        <taxon>Abditibacteriaceae</taxon>
        <taxon>Abditibacterium</taxon>
    </lineage>
</organism>
<comment type="caution">
    <text evidence="5">The sequence shown here is derived from an EMBL/GenBank/DDBJ whole genome shotgun (WGS) entry which is preliminary data.</text>
</comment>
<dbReference type="SUPFAM" id="SSF49879">
    <property type="entry name" value="SMAD/FHA domain"/>
    <property type="match status" value="1"/>
</dbReference>
<accession>A0A2S8SUU2</accession>
<keyword evidence="3" id="KW-0862">Zinc</keyword>
<proteinExistence type="predicted"/>
<dbReference type="GO" id="GO:0008270">
    <property type="term" value="F:zinc ion binding"/>
    <property type="evidence" value="ECO:0007669"/>
    <property type="project" value="UniProtKB-KW"/>
</dbReference>
<dbReference type="OrthoDB" id="9815925at2"/>
<dbReference type="InParanoid" id="A0A2S8SUU2"/>
<evidence type="ECO:0000256" key="1">
    <source>
        <dbReference type="ARBA" id="ARBA00022723"/>
    </source>
</evidence>
<dbReference type="Gene3D" id="2.60.200.20">
    <property type="match status" value="1"/>
</dbReference>
<dbReference type="CDD" id="cd00060">
    <property type="entry name" value="FHA"/>
    <property type="match status" value="1"/>
</dbReference>
<keyword evidence="2" id="KW-0863">Zinc-finger</keyword>
<keyword evidence="6" id="KW-1185">Reference proteome</keyword>
<dbReference type="SMART" id="SM00547">
    <property type="entry name" value="ZnF_RBZ"/>
    <property type="match status" value="2"/>
</dbReference>
<evidence type="ECO:0000256" key="3">
    <source>
        <dbReference type="ARBA" id="ARBA00022833"/>
    </source>
</evidence>
<dbReference type="Pfam" id="PF00498">
    <property type="entry name" value="FHA"/>
    <property type="match status" value="1"/>
</dbReference>
<feature type="domain" description="FHA" evidence="4">
    <location>
        <begin position="156"/>
        <end position="213"/>
    </location>
</feature>
<evidence type="ECO:0000259" key="4">
    <source>
        <dbReference type="PROSITE" id="PS50006"/>
    </source>
</evidence>
<protein>
    <submittedName>
        <fullName evidence="5">Inner membrane component of T3SS domain-containing protein</fullName>
    </submittedName>
</protein>
<gene>
    <name evidence="5" type="ORF">B1R32_10455</name>
</gene>
<dbReference type="InterPro" id="IPR008984">
    <property type="entry name" value="SMAD_FHA_dom_sf"/>
</dbReference>
<sequence length="239" mass="24699">MLICPACQHQNIDGTQFCEMCGEELPQKMTAASPEDLLACPQCGHQNPSDNLACEACGADLKPGQSAPSSVASMAPSGAADPFASIPDVGLAPPLVSSTSGETTPFDAPANPALSAAIAPDIAALPAGNLAPGKVKLVVEQGQSVGAQFVLGDAEMLVGREDEDEEIYPDIDLSDQDAGYVHRKHATLHFENGNLSVTHLGGSNKTRINNKPVADNAPTPVNLGDKIAFGKVVLRLLPV</sequence>
<keyword evidence="1" id="KW-0479">Metal-binding</keyword>
<evidence type="ECO:0000313" key="5">
    <source>
        <dbReference type="EMBL" id="PQV64562.1"/>
    </source>
</evidence>
<name>A0A2S8SUU2_9BACT</name>
<dbReference type="InterPro" id="IPR000253">
    <property type="entry name" value="FHA_dom"/>
</dbReference>
<evidence type="ECO:0000313" key="6">
    <source>
        <dbReference type="Proteomes" id="UP000237684"/>
    </source>
</evidence>
<dbReference type="AlphaFoldDB" id="A0A2S8SUU2"/>
<dbReference type="RefSeq" id="WP_157947541.1">
    <property type="nucleotide sequence ID" value="NZ_NIGF01000004.1"/>
</dbReference>
<evidence type="ECO:0000256" key="2">
    <source>
        <dbReference type="ARBA" id="ARBA00022771"/>
    </source>
</evidence>
<dbReference type="SMART" id="SM00240">
    <property type="entry name" value="FHA"/>
    <property type="match status" value="1"/>
</dbReference>